<accession>A0AAE3H961</accession>
<dbReference type="EMBL" id="JTEO01000002">
    <property type="protein sequence ID" value="MCQ6962236.1"/>
    <property type="molecule type" value="Genomic_DNA"/>
</dbReference>
<feature type="region of interest" description="Disordered" evidence="2">
    <location>
        <begin position="402"/>
        <end position="421"/>
    </location>
</feature>
<comment type="caution">
    <text evidence="3">The sequence shown here is derived from an EMBL/GenBank/DDBJ whole genome shotgun (WGS) entry which is preliminary data.</text>
</comment>
<evidence type="ECO:0000313" key="3">
    <source>
        <dbReference type="EMBL" id="MCQ6962236.1"/>
    </source>
</evidence>
<dbReference type="AlphaFoldDB" id="A0AAE3H961"/>
<evidence type="ECO:0008006" key="5">
    <source>
        <dbReference type="Google" id="ProtNLM"/>
    </source>
</evidence>
<evidence type="ECO:0000256" key="2">
    <source>
        <dbReference type="SAM" id="MobiDB-lite"/>
    </source>
</evidence>
<evidence type="ECO:0000313" key="4">
    <source>
        <dbReference type="Proteomes" id="UP001206983"/>
    </source>
</evidence>
<dbReference type="PANTHER" id="PTHR40707:SF1">
    <property type="entry name" value="DUF460 DOMAIN-CONTAINING PROTEIN"/>
    <property type="match status" value="1"/>
</dbReference>
<dbReference type="InterPro" id="IPR007408">
    <property type="entry name" value="DUF460"/>
</dbReference>
<dbReference type="RefSeq" id="WP_256622015.1">
    <property type="nucleotide sequence ID" value="NZ_JTEO01000002.1"/>
</dbReference>
<reference evidence="3 4" key="1">
    <citation type="journal article" date="2011" name="Appl. Environ. Microbiol.">
        <title>Methanogenic archaea isolated from Taiwan's Chelungpu fault.</title>
        <authorList>
            <person name="Wu S.Y."/>
            <person name="Lai M.C."/>
        </authorList>
    </citation>
    <scope>NUCLEOTIDE SEQUENCE [LARGE SCALE GENOMIC DNA]</scope>
    <source>
        <strain evidence="3 4">St545Mb</strain>
    </source>
</reference>
<keyword evidence="1" id="KW-0175">Coiled coil</keyword>
<organism evidence="3 4">
    <name type="scientific">Methanolobus chelungpuianus</name>
    <dbReference type="NCBI Taxonomy" id="502115"/>
    <lineage>
        <taxon>Archaea</taxon>
        <taxon>Methanobacteriati</taxon>
        <taxon>Methanobacteriota</taxon>
        <taxon>Stenosarchaea group</taxon>
        <taxon>Methanomicrobia</taxon>
        <taxon>Methanosarcinales</taxon>
        <taxon>Methanosarcinaceae</taxon>
        <taxon>Methanolobus</taxon>
    </lineage>
</organism>
<keyword evidence="4" id="KW-1185">Reference proteome</keyword>
<protein>
    <recommendedName>
        <fullName evidence="5">DUF460 domain-containing protein</fullName>
    </recommendedName>
</protein>
<name>A0AAE3H961_9EURY</name>
<dbReference type="Pfam" id="PF04312">
    <property type="entry name" value="DUF460"/>
    <property type="match status" value="1"/>
</dbReference>
<sequence>MQNGVIYGIDIAKGSSRAQDVPRYAVAVLREGEITPYTMLRRHKILGMVQRDRPDYIAVDNIYELAADKNDLMQFLGRLPENTKLVQVTGGIHQKPLLRLAQEHGISFNQFNPVEEAEVCATLASLGVGCEVSLFEDVTKIKISRARSLGRGGWSQNRYRRKVHGGVKEKSREIENVLRRFSRETGFTYSAKATEGFGGYVRVEYTVNARRDKVPVKPSNTADVQVTVKSVERDKIKYLPLKKKDRKYTIVGIDPGTTVGIAILSLEGELLLSRSIRGISHDEVVKLIAEYGKPAVVATDVFPTPAAVEKIRRSFNAVLGTPGGEMRAEEKIALARTFGYSNDHERDSLAAALTTYKNYKNVFSRIEKRTPKYLDIDRVKFHVIHGASIEEAIEKVLPSPKMQKDVRPAPEKTEAPDVDEQVSRLREELSQKNAQVKQLKEYVAELKYESGQKEIEIEALEHRISKMRTSESLKVRRDKEIQIRDREIERLKKELAGARKSLKNQRLHTKRLKQMHKKEMKGEGLPVKIITSFAKEAIQHTKDTYGLKKGDLVYLENPSGGGPVTASLLADSGVRAVITSEEIPHAALEYFYDSNLPVIRGLEVQRVDDFAMVDPAMLDEAIREWDEKIRAHVREKEHQQFKSILDEYRSERRRGLA</sequence>
<dbReference type="PANTHER" id="PTHR40707">
    <property type="entry name" value="POSSIBLE NUCLEASE OF RNASE H FOLD, RUVC/YQGF FAMILY"/>
    <property type="match status" value="1"/>
</dbReference>
<feature type="coiled-coil region" evidence="1">
    <location>
        <begin position="422"/>
        <end position="508"/>
    </location>
</feature>
<proteinExistence type="predicted"/>
<dbReference type="Proteomes" id="UP001206983">
    <property type="component" value="Unassembled WGS sequence"/>
</dbReference>
<gene>
    <name evidence="3" type="ORF">PV02_03685</name>
</gene>
<evidence type="ECO:0000256" key="1">
    <source>
        <dbReference type="SAM" id="Coils"/>
    </source>
</evidence>